<dbReference type="SMART" id="SM00015">
    <property type="entry name" value="IQ"/>
    <property type="match status" value="4"/>
</dbReference>
<proteinExistence type="predicted"/>
<comment type="caution">
    <text evidence="1">The sequence shown here is derived from an EMBL/GenBank/DDBJ whole genome shotgun (WGS) entry which is preliminary data.</text>
</comment>
<dbReference type="Pfam" id="PF00612">
    <property type="entry name" value="IQ"/>
    <property type="match status" value="1"/>
</dbReference>
<evidence type="ECO:0000313" key="2">
    <source>
        <dbReference type="Proteomes" id="UP000194236"/>
    </source>
</evidence>
<dbReference type="AlphaFoldDB" id="A0A1Y3BDW3"/>
<evidence type="ECO:0000313" key="1">
    <source>
        <dbReference type="EMBL" id="OTF78033.1"/>
    </source>
</evidence>
<dbReference type="OrthoDB" id="2148418at2759"/>
<gene>
    <name evidence="1" type="ORF">BLA29_009913</name>
</gene>
<sequence>MKPGKTFDNVRLLFEQCMPIFKKYDSTFEWNAENAMAVAGNYRRQTLETLQSLIRIEYNLLLEQKYCHHLKSIVFIQRFIRGRNETRRLRDRFLQLRWAAIVIQRYFRAKIVARKQRSNYERILRATIIIQRWYRCQRNMIECRNYVRRFLDRRQQASITIQRFYRGYHCRIETYRKYPILEIISTNLRKQLNRKQSLITIEMKTNRILKRMEKSSKNPVKSISDQFITDLTDLCRFFDWSLELRYRF</sequence>
<name>A0A1Y3BDW3_EURMA</name>
<feature type="non-terminal residue" evidence="1">
    <location>
        <position position="248"/>
    </location>
</feature>
<dbReference type="InterPro" id="IPR000048">
    <property type="entry name" value="IQ_motif_EF-hand-BS"/>
</dbReference>
<dbReference type="Gene3D" id="1.20.5.190">
    <property type="match status" value="1"/>
</dbReference>
<accession>A0A1Y3BDW3</accession>
<dbReference type="EMBL" id="MUJZ01029788">
    <property type="protein sequence ID" value="OTF78033.1"/>
    <property type="molecule type" value="Genomic_DNA"/>
</dbReference>
<dbReference type="PROSITE" id="PS50096">
    <property type="entry name" value="IQ"/>
    <property type="match status" value="1"/>
</dbReference>
<dbReference type="Proteomes" id="UP000194236">
    <property type="component" value="Unassembled WGS sequence"/>
</dbReference>
<organism evidence="1 2">
    <name type="scientific">Euroglyphus maynei</name>
    <name type="common">Mayne's house dust mite</name>
    <dbReference type="NCBI Taxonomy" id="6958"/>
    <lineage>
        <taxon>Eukaryota</taxon>
        <taxon>Metazoa</taxon>
        <taxon>Ecdysozoa</taxon>
        <taxon>Arthropoda</taxon>
        <taxon>Chelicerata</taxon>
        <taxon>Arachnida</taxon>
        <taxon>Acari</taxon>
        <taxon>Acariformes</taxon>
        <taxon>Sarcoptiformes</taxon>
        <taxon>Astigmata</taxon>
        <taxon>Psoroptidia</taxon>
        <taxon>Analgoidea</taxon>
        <taxon>Pyroglyphidae</taxon>
        <taxon>Pyroglyphinae</taxon>
        <taxon>Euroglyphus</taxon>
    </lineage>
</organism>
<reference evidence="1 2" key="1">
    <citation type="submission" date="2017-03" db="EMBL/GenBank/DDBJ databases">
        <title>Genome Survey of Euroglyphus maynei.</title>
        <authorList>
            <person name="Arlian L.G."/>
            <person name="Morgan M.S."/>
            <person name="Rider S.D."/>
        </authorList>
    </citation>
    <scope>NUCLEOTIDE SEQUENCE [LARGE SCALE GENOMIC DNA]</scope>
    <source>
        <strain evidence="1">Arlian Lab</strain>
        <tissue evidence="1">Whole body</tissue>
    </source>
</reference>
<keyword evidence="2" id="KW-1185">Reference proteome</keyword>
<protein>
    <submittedName>
        <fullName evidence="1">Uncharacterized protein</fullName>
    </submittedName>
</protein>